<dbReference type="GO" id="GO:0045087">
    <property type="term" value="P:innate immune response"/>
    <property type="evidence" value="ECO:0007669"/>
    <property type="project" value="UniProtKB-KW"/>
</dbReference>
<evidence type="ECO:0000313" key="5">
    <source>
        <dbReference type="EMBL" id="PNF16612.1"/>
    </source>
</evidence>
<evidence type="ECO:0000256" key="1">
    <source>
        <dbReference type="ARBA" id="ARBA00007553"/>
    </source>
</evidence>
<gene>
    <name evidence="5" type="primary">PGRP-SA</name>
    <name evidence="5" type="ORF">B7P43_G06446</name>
</gene>
<dbReference type="AlphaFoldDB" id="A0A2J7PJU6"/>
<keyword evidence="3" id="KW-0391">Immunity</keyword>
<dbReference type="CDD" id="cd06583">
    <property type="entry name" value="PGRP"/>
    <property type="match status" value="1"/>
</dbReference>
<keyword evidence="2" id="KW-0399">Innate immunity</keyword>
<reference evidence="5 6" key="1">
    <citation type="submission" date="2017-12" db="EMBL/GenBank/DDBJ databases">
        <title>Hemimetabolous genomes reveal molecular basis of termite eusociality.</title>
        <authorList>
            <person name="Harrison M.C."/>
            <person name="Jongepier E."/>
            <person name="Robertson H.M."/>
            <person name="Arning N."/>
            <person name="Bitard-Feildel T."/>
            <person name="Chao H."/>
            <person name="Childers C.P."/>
            <person name="Dinh H."/>
            <person name="Doddapaneni H."/>
            <person name="Dugan S."/>
            <person name="Gowin J."/>
            <person name="Greiner C."/>
            <person name="Han Y."/>
            <person name="Hu H."/>
            <person name="Hughes D.S.T."/>
            <person name="Huylmans A.-K."/>
            <person name="Kemena C."/>
            <person name="Kremer L.P.M."/>
            <person name="Lee S.L."/>
            <person name="Lopez-Ezquerra A."/>
            <person name="Mallet L."/>
            <person name="Monroy-Kuhn J.M."/>
            <person name="Moser A."/>
            <person name="Murali S.C."/>
            <person name="Muzny D.M."/>
            <person name="Otani S."/>
            <person name="Piulachs M.-D."/>
            <person name="Poelchau M."/>
            <person name="Qu J."/>
            <person name="Schaub F."/>
            <person name="Wada-Katsumata A."/>
            <person name="Worley K.C."/>
            <person name="Xie Q."/>
            <person name="Ylla G."/>
            <person name="Poulsen M."/>
            <person name="Gibbs R.A."/>
            <person name="Schal C."/>
            <person name="Richards S."/>
            <person name="Belles X."/>
            <person name="Korb J."/>
            <person name="Bornberg-Bauer E."/>
        </authorList>
    </citation>
    <scope>NUCLEOTIDE SEQUENCE [LARGE SCALE GENOMIC DNA]</scope>
    <source>
        <tissue evidence="5">Whole body</tissue>
    </source>
</reference>
<dbReference type="STRING" id="105785.A0A2J7PJU6"/>
<dbReference type="InterPro" id="IPR002502">
    <property type="entry name" value="Amidase_domain"/>
</dbReference>
<comment type="caution">
    <text evidence="5">The sequence shown here is derived from an EMBL/GenBank/DDBJ whole genome shotgun (WGS) entry which is preliminary data.</text>
</comment>
<proteinExistence type="inferred from homology"/>
<evidence type="ECO:0000256" key="2">
    <source>
        <dbReference type="ARBA" id="ARBA00022588"/>
    </source>
</evidence>
<keyword evidence="6" id="KW-1185">Reference proteome</keyword>
<evidence type="ECO:0000313" key="6">
    <source>
        <dbReference type="Proteomes" id="UP000235965"/>
    </source>
</evidence>
<organism evidence="5 6">
    <name type="scientific">Cryptotermes secundus</name>
    <dbReference type="NCBI Taxonomy" id="105785"/>
    <lineage>
        <taxon>Eukaryota</taxon>
        <taxon>Metazoa</taxon>
        <taxon>Ecdysozoa</taxon>
        <taxon>Arthropoda</taxon>
        <taxon>Hexapoda</taxon>
        <taxon>Insecta</taxon>
        <taxon>Pterygota</taxon>
        <taxon>Neoptera</taxon>
        <taxon>Polyneoptera</taxon>
        <taxon>Dictyoptera</taxon>
        <taxon>Blattodea</taxon>
        <taxon>Blattoidea</taxon>
        <taxon>Termitoidae</taxon>
        <taxon>Kalotermitidae</taxon>
        <taxon>Cryptotermitinae</taxon>
        <taxon>Cryptotermes</taxon>
    </lineage>
</organism>
<dbReference type="SUPFAM" id="SSF55846">
    <property type="entry name" value="N-acetylmuramoyl-L-alanine amidase-like"/>
    <property type="match status" value="1"/>
</dbReference>
<evidence type="ECO:0000256" key="3">
    <source>
        <dbReference type="ARBA" id="ARBA00022859"/>
    </source>
</evidence>
<dbReference type="InterPro" id="IPR006619">
    <property type="entry name" value="PGRP_domain_met/bac"/>
</dbReference>
<feature type="domain" description="Peptidoglycan recognition protein family" evidence="4">
    <location>
        <begin position="2"/>
        <end position="102"/>
    </location>
</feature>
<dbReference type="InterPro" id="IPR015510">
    <property type="entry name" value="PGRP"/>
</dbReference>
<dbReference type="InParanoid" id="A0A2J7PJU6"/>
<name>A0A2J7PJU6_9NEOP</name>
<dbReference type="GO" id="GO:0008745">
    <property type="term" value="F:N-acetylmuramoyl-L-alanine amidase activity"/>
    <property type="evidence" value="ECO:0007669"/>
    <property type="project" value="InterPro"/>
</dbReference>
<accession>A0A2J7PJU6</accession>
<evidence type="ECO:0000259" key="4">
    <source>
        <dbReference type="SMART" id="SM00701"/>
    </source>
</evidence>
<dbReference type="PANTHER" id="PTHR11022:SF74">
    <property type="entry name" value="PEPTIDOGLYCAN-RECOGNITION PROTEIN SA"/>
    <property type="match status" value="1"/>
</dbReference>
<dbReference type="Pfam" id="PF01510">
    <property type="entry name" value="Amidase_2"/>
    <property type="match status" value="1"/>
</dbReference>
<protein>
    <submittedName>
        <fullName evidence="5">Peptidoglycan-recognition protein SA</fullName>
    </submittedName>
</protein>
<dbReference type="GO" id="GO:0008270">
    <property type="term" value="F:zinc ion binding"/>
    <property type="evidence" value="ECO:0007669"/>
    <property type="project" value="InterPro"/>
</dbReference>
<dbReference type="EMBL" id="NEVH01024944">
    <property type="protein sequence ID" value="PNF16612.1"/>
    <property type="molecule type" value="Genomic_DNA"/>
</dbReference>
<dbReference type="InterPro" id="IPR036505">
    <property type="entry name" value="Amidase/PGRP_sf"/>
</dbReference>
<dbReference type="OrthoDB" id="10001926at2759"/>
<sequence>MTKSRMRWAGYVARMWRRGMRIGYWFLVGGDGNVYEGRGWHQVGAHTYGFNRRSVGIALIGEFTDSLPPRIQLEALKSLLECGVKEGELAENYKVLAARQVSATKSPGLALFQEIQTWPDWVENP</sequence>
<dbReference type="PANTHER" id="PTHR11022">
    <property type="entry name" value="PEPTIDOGLYCAN RECOGNITION PROTEIN"/>
    <property type="match status" value="1"/>
</dbReference>
<dbReference type="SMART" id="SM00701">
    <property type="entry name" value="PGRP"/>
    <property type="match status" value="1"/>
</dbReference>
<comment type="similarity">
    <text evidence="1">Belongs to the N-acetylmuramoyl-L-alanine amidase 2 family.</text>
</comment>
<dbReference type="Proteomes" id="UP000235965">
    <property type="component" value="Unassembled WGS sequence"/>
</dbReference>
<dbReference type="GO" id="GO:0009253">
    <property type="term" value="P:peptidoglycan catabolic process"/>
    <property type="evidence" value="ECO:0007669"/>
    <property type="project" value="InterPro"/>
</dbReference>
<dbReference type="Gene3D" id="3.40.80.10">
    <property type="entry name" value="Peptidoglycan recognition protein-like"/>
    <property type="match status" value="1"/>
</dbReference>